<dbReference type="InterPro" id="IPR027417">
    <property type="entry name" value="P-loop_NTPase"/>
</dbReference>
<evidence type="ECO:0000256" key="7">
    <source>
        <dbReference type="ARBA" id="ARBA00022840"/>
    </source>
</evidence>
<dbReference type="GO" id="GO:0005524">
    <property type="term" value="F:ATP binding"/>
    <property type="evidence" value="ECO:0007669"/>
    <property type="project" value="UniProtKB-KW"/>
</dbReference>
<dbReference type="AlphaFoldDB" id="A0AAJ1QKX7"/>
<dbReference type="InterPro" id="IPR003593">
    <property type="entry name" value="AAA+_ATPase"/>
</dbReference>
<protein>
    <submittedName>
        <fullName evidence="13">ABC transporter ATP-binding protein</fullName>
    </submittedName>
</protein>
<dbReference type="PROSITE" id="PS50893">
    <property type="entry name" value="ABC_TRANSPORTER_2"/>
    <property type="match status" value="1"/>
</dbReference>
<dbReference type="InterPro" id="IPR039421">
    <property type="entry name" value="Type_1_exporter"/>
</dbReference>
<feature type="transmembrane region" description="Helical" evidence="10">
    <location>
        <begin position="159"/>
        <end position="178"/>
    </location>
</feature>
<evidence type="ECO:0000259" key="11">
    <source>
        <dbReference type="PROSITE" id="PS50893"/>
    </source>
</evidence>
<dbReference type="Pfam" id="PF00005">
    <property type="entry name" value="ABC_tran"/>
    <property type="match status" value="1"/>
</dbReference>
<dbReference type="CDD" id="cd03251">
    <property type="entry name" value="ABCC_MsbA"/>
    <property type="match status" value="1"/>
</dbReference>
<dbReference type="InterPro" id="IPR017871">
    <property type="entry name" value="ABC_transporter-like_CS"/>
</dbReference>
<evidence type="ECO:0000256" key="3">
    <source>
        <dbReference type="ARBA" id="ARBA00022448"/>
    </source>
</evidence>
<feature type="transmembrane region" description="Helical" evidence="10">
    <location>
        <begin position="40"/>
        <end position="60"/>
    </location>
</feature>
<comment type="subcellular location">
    <subcellularLocation>
        <location evidence="1">Cell membrane</location>
        <topology evidence="1">Multi-pass membrane protein</topology>
    </subcellularLocation>
</comment>
<feature type="transmembrane region" description="Helical" evidence="10">
    <location>
        <begin position="80"/>
        <end position="100"/>
    </location>
</feature>
<dbReference type="Gene3D" id="3.40.50.300">
    <property type="entry name" value="P-loop containing nucleotide triphosphate hydrolases"/>
    <property type="match status" value="1"/>
</dbReference>
<reference evidence="13" key="1">
    <citation type="submission" date="2023-06" db="EMBL/GenBank/DDBJ databases">
        <title>Comparative genomics of Bacillaceae isolates and their secondary metabolite potential.</title>
        <authorList>
            <person name="Song L."/>
            <person name="Nielsen L.J."/>
            <person name="Mohite O."/>
            <person name="Xu X."/>
            <person name="Weber T."/>
            <person name="Kovacs A.T."/>
        </authorList>
    </citation>
    <scope>NUCLEOTIDE SEQUENCE</scope>
    <source>
        <strain evidence="13">G1S1</strain>
    </source>
</reference>
<dbReference type="SMART" id="SM00382">
    <property type="entry name" value="AAA"/>
    <property type="match status" value="1"/>
</dbReference>
<keyword evidence="3" id="KW-0813">Transport</keyword>
<sequence length="607" mass="68045">MSGGHIPFSHKGRSAIHAIPSKGSIWLMLKQMFNRVPSKWKFCSLVLGIMLFISLLEFSIPQLTQFTIDKIIPEKRYDSLIWIGAGILCAAILLAILNYFNSYIVSKVGQKAIMDIRNSMYEHIQTLDMKFFDKNRTGDLMSRLTTDVNLLQQLISSSMLQVLTDTVTFIAVAVYMLFINWKLTIVLLITFPFMFYITRVFGKRIRMSFRSVQSSAGDVSNQLQDSISGMRLIQSFTNEEFESRRFAERNQENMTANLKSVRLRSMFGPIIDLLNNIGLVAVIVFGAWQVMEGEFTIGLIVAFLAYLRLLQSPVRNFSRVISIVQQSAAAFERITEILETQPEISDKGNAIKLPAIKKKIEFKSVDFAYDETVPVLGNLNLTMKAGQVTALVGSSGAGKSTITSLLIRFYDPQNGTIKMDGHNIKDVSLKSLRGQMGIVSQDIILFNGSIRDNIVYGKLNATDDEIIESAKAANAHDFISAFPDGYDSQIGERGVKLSGGQKQRIAIARALLKNPQIIILDEATAALDTESEHLIQQALSRLMKKRTSIVIAHRLSTIHDADQIIVLEKGQVLEKGTHDQLMQNNGRYKQLHDLQFPQLSDIKYLAT</sequence>
<dbReference type="FunFam" id="3.40.50.300:FF:000218">
    <property type="entry name" value="Multidrug ABC transporter ATP-binding protein"/>
    <property type="match status" value="1"/>
</dbReference>
<keyword evidence="6" id="KW-0547">Nucleotide-binding</keyword>
<evidence type="ECO:0000256" key="4">
    <source>
        <dbReference type="ARBA" id="ARBA00022475"/>
    </source>
</evidence>
<dbReference type="InterPro" id="IPR011527">
    <property type="entry name" value="ABC1_TM_dom"/>
</dbReference>
<dbReference type="GO" id="GO:0016887">
    <property type="term" value="F:ATP hydrolysis activity"/>
    <property type="evidence" value="ECO:0007669"/>
    <property type="project" value="InterPro"/>
</dbReference>
<evidence type="ECO:0000256" key="6">
    <source>
        <dbReference type="ARBA" id="ARBA00022741"/>
    </source>
</evidence>
<organism evidence="13 14">
    <name type="scientific">Peribacillus frigoritolerans</name>
    <dbReference type="NCBI Taxonomy" id="450367"/>
    <lineage>
        <taxon>Bacteria</taxon>
        <taxon>Bacillati</taxon>
        <taxon>Bacillota</taxon>
        <taxon>Bacilli</taxon>
        <taxon>Bacillales</taxon>
        <taxon>Bacillaceae</taxon>
        <taxon>Peribacillus</taxon>
    </lineage>
</organism>
<keyword evidence="5 10" id="KW-0812">Transmembrane</keyword>
<dbReference type="Proteomes" id="UP001238973">
    <property type="component" value="Unassembled WGS sequence"/>
</dbReference>
<dbReference type="CDD" id="cd07346">
    <property type="entry name" value="ABC_6TM_exporters"/>
    <property type="match status" value="1"/>
</dbReference>
<dbReference type="SUPFAM" id="SSF52540">
    <property type="entry name" value="P-loop containing nucleoside triphosphate hydrolases"/>
    <property type="match status" value="1"/>
</dbReference>
<comment type="similarity">
    <text evidence="2">Belongs to the ABC transporter superfamily.</text>
</comment>
<evidence type="ECO:0000256" key="2">
    <source>
        <dbReference type="ARBA" id="ARBA00005417"/>
    </source>
</evidence>
<dbReference type="EMBL" id="JAUCFI010000003">
    <property type="protein sequence ID" value="MDM5283280.1"/>
    <property type="molecule type" value="Genomic_DNA"/>
</dbReference>
<comment type="caution">
    <text evidence="13">The sequence shown here is derived from an EMBL/GenBank/DDBJ whole genome shotgun (WGS) entry which is preliminary data.</text>
</comment>
<feature type="domain" description="ABC transporter" evidence="11">
    <location>
        <begin position="360"/>
        <end position="594"/>
    </location>
</feature>
<evidence type="ECO:0000256" key="8">
    <source>
        <dbReference type="ARBA" id="ARBA00022989"/>
    </source>
</evidence>
<keyword evidence="7 13" id="KW-0067">ATP-binding</keyword>
<evidence type="ECO:0000313" key="14">
    <source>
        <dbReference type="Proteomes" id="UP001238973"/>
    </source>
</evidence>
<dbReference type="PROSITE" id="PS50929">
    <property type="entry name" value="ABC_TM1F"/>
    <property type="match status" value="1"/>
</dbReference>
<name>A0AAJ1QKX7_9BACI</name>
<keyword evidence="9 10" id="KW-0472">Membrane</keyword>
<evidence type="ECO:0000256" key="10">
    <source>
        <dbReference type="SAM" id="Phobius"/>
    </source>
</evidence>
<dbReference type="FunFam" id="1.20.1560.10:FF:000011">
    <property type="entry name" value="Multidrug ABC transporter ATP-binding protein"/>
    <property type="match status" value="1"/>
</dbReference>
<dbReference type="Pfam" id="PF00664">
    <property type="entry name" value="ABC_membrane"/>
    <property type="match status" value="1"/>
</dbReference>
<feature type="transmembrane region" description="Helical" evidence="10">
    <location>
        <begin position="294"/>
        <end position="310"/>
    </location>
</feature>
<keyword evidence="8 10" id="KW-1133">Transmembrane helix</keyword>
<dbReference type="RefSeq" id="WP_289349362.1">
    <property type="nucleotide sequence ID" value="NZ_JAUCFI010000003.1"/>
</dbReference>
<dbReference type="PANTHER" id="PTHR43394">
    <property type="entry name" value="ATP-DEPENDENT PERMEASE MDL1, MITOCHONDRIAL"/>
    <property type="match status" value="1"/>
</dbReference>
<dbReference type="PANTHER" id="PTHR43394:SF1">
    <property type="entry name" value="ATP-BINDING CASSETTE SUB-FAMILY B MEMBER 10, MITOCHONDRIAL"/>
    <property type="match status" value="1"/>
</dbReference>
<evidence type="ECO:0000259" key="12">
    <source>
        <dbReference type="PROSITE" id="PS50929"/>
    </source>
</evidence>
<feature type="transmembrane region" description="Helical" evidence="10">
    <location>
        <begin position="267"/>
        <end position="288"/>
    </location>
</feature>
<feature type="domain" description="ABC transmembrane type-1" evidence="12">
    <location>
        <begin position="45"/>
        <end position="326"/>
    </location>
</feature>
<dbReference type="Gene3D" id="1.20.1560.10">
    <property type="entry name" value="ABC transporter type 1, transmembrane domain"/>
    <property type="match status" value="1"/>
</dbReference>
<dbReference type="InterPro" id="IPR003439">
    <property type="entry name" value="ABC_transporter-like_ATP-bd"/>
</dbReference>
<dbReference type="SUPFAM" id="SSF90123">
    <property type="entry name" value="ABC transporter transmembrane region"/>
    <property type="match status" value="1"/>
</dbReference>
<accession>A0AAJ1QKX7</accession>
<evidence type="ECO:0000256" key="9">
    <source>
        <dbReference type="ARBA" id="ARBA00023136"/>
    </source>
</evidence>
<dbReference type="GO" id="GO:0015421">
    <property type="term" value="F:ABC-type oligopeptide transporter activity"/>
    <property type="evidence" value="ECO:0007669"/>
    <property type="project" value="TreeGrafter"/>
</dbReference>
<proteinExistence type="inferred from homology"/>
<feature type="transmembrane region" description="Helical" evidence="10">
    <location>
        <begin position="184"/>
        <end position="202"/>
    </location>
</feature>
<evidence type="ECO:0000313" key="13">
    <source>
        <dbReference type="EMBL" id="MDM5283280.1"/>
    </source>
</evidence>
<keyword evidence="4" id="KW-1003">Cell membrane</keyword>
<dbReference type="PROSITE" id="PS00211">
    <property type="entry name" value="ABC_TRANSPORTER_1"/>
    <property type="match status" value="1"/>
</dbReference>
<evidence type="ECO:0000256" key="1">
    <source>
        <dbReference type="ARBA" id="ARBA00004651"/>
    </source>
</evidence>
<gene>
    <name evidence="13" type="ORF">QUF85_08195</name>
</gene>
<dbReference type="InterPro" id="IPR036640">
    <property type="entry name" value="ABC1_TM_sf"/>
</dbReference>
<evidence type="ECO:0000256" key="5">
    <source>
        <dbReference type="ARBA" id="ARBA00022692"/>
    </source>
</evidence>
<dbReference type="GO" id="GO:0005886">
    <property type="term" value="C:plasma membrane"/>
    <property type="evidence" value="ECO:0007669"/>
    <property type="project" value="UniProtKB-SubCell"/>
</dbReference>